<dbReference type="GO" id="GO:0034450">
    <property type="term" value="F:ubiquitin-ubiquitin ligase activity"/>
    <property type="evidence" value="ECO:0007669"/>
    <property type="project" value="TreeGrafter"/>
</dbReference>
<accession>A0A6P3WCS9</accession>
<organism evidence="2 3">
    <name type="scientific">Clupea harengus</name>
    <name type="common">Atlantic herring</name>
    <dbReference type="NCBI Taxonomy" id="7950"/>
    <lineage>
        <taxon>Eukaryota</taxon>
        <taxon>Metazoa</taxon>
        <taxon>Chordata</taxon>
        <taxon>Craniata</taxon>
        <taxon>Vertebrata</taxon>
        <taxon>Euteleostomi</taxon>
        <taxon>Actinopterygii</taxon>
        <taxon>Neopterygii</taxon>
        <taxon>Teleostei</taxon>
        <taxon>Clupei</taxon>
        <taxon>Clupeiformes</taxon>
        <taxon>Clupeoidei</taxon>
        <taxon>Clupeidae</taxon>
        <taxon>Clupea</taxon>
    </lineage>
</organism>
<dbReference type="PANTHER" id="PTHR46276:SF1">
    <property type="entry name" value="E3 UBIQUITIN-PROTEIN LIGASE UBR5"/>
    <property type="match status" value="1"/>
</dbReference>
<dbReference type="InterPro" id="IPR002004">
    <property type="entry name" value="PABP_HYD_C"/>
</dbReference>
<dbReference type="SUPFAM" id="SSF63570">
    <property type="entry name" value="PABC (PABP) domain"/>
    <property type="match status" value="3"/>
</dbReference>
<dbReference type="KEGG" id="char:105911096"/>
<dbReference type="AlphaFoldDB" id="A0A6P3WCS9"/>
<keyword evidence="2" id="KW-1185">Reference proteome</keyword>
<dbReference type="GeneID" id="105911096"/>
<dbReference type="GO" id="GO:0005737">
    <property type="term" value="C:cytoplasm"/>
    <property type="evidence" value="ECO:0007669"/>
    <property type="project" value="TreeGrafter"/>
</dbReference>
<dbReference type="SMART" id="SM00517">
    <property type="entry name" value="PolyA"/>
    <property type="match status" value="3"/>
</dbReference>
<gene>
    <name evidence="3" type="primary">LOC105911096</name>
    <name evidence="4" type="synonym">LOC122130623</name>
</gene>
<reference evidence="3 4" key="1">
    <citation type="submission" date="2025-04" db="UniProtKB">
        <authorList>
            <consortium name="RefSeq"/>
        </authorList>
    </citation>
    <scope>IDENTIFICATION</scope>
</reference>
<evidence type="ECO:0000313" key="4">
    <source>
        <dbReference type="RefSeq" id="XP_042561296.1"/>
    </source>
</evidence>
<dbReference type="Pfam" id="PF00658">
    <property type="entry name" value="MLLE"/>
    <property type="match status" value="3"/>
</dbReference>
<feature type="domain" description="PABC" evidence="1">
    <location>
        <begin position="135"/>
        <end position="212"/>
    </location>
</feature>
<evidence type="ECO:0000313" key="2">
    <source>
        <dbReference type="Proteomes" id="UP000515152"/>
    </source>
</evidence>
<dbReference type="GO" id="GO:0005634">
    <property type="term" value="C:nucleus"/>
    <property type="evidence" value="ECO:0007669"/>
    <property type="project" value="TreeGrafter"/>
</dbReference>
<dbReference type="RefSeq" id="XP_042561296.1">
    <property type="nucleotide sequence ID" value="XM_042705362.1"/>
</dbReference>
<dbReference type="GO" id="GO:0000209">
    <property type="term" value="P:protein polyubiquitination"/>
    <property type="evidence" value="ECO:0007669"/>
    <property type="project" value="TreeGrafter"/>
</dbReference>
<evidence type="ECO:0000259" key="1">
    <source>
        <dbReference type="PROSITE" id="PS51309"/>
    </source>
</evidence>
<name>A0A6P3WCS9_CLUHA</name>
<dbReference type="GeneTree" id="ENSGT00980000199895"/>
<dbReference type="PANTHER" id="PTHR46276">
    <property type="entry name" value="E3 UBIQUITIN-PROTEIN LIGASE UBR5"/>
    <property type="match status" value="1"/>
</dbReference>
<dbReference type="Proteomes" id="UP000515152">
    <property type="component" value="Chromosome 12"/>
</dbReference>
<evidence type="ECO:0000313" key="3">
    <source>
        <dbReference type="RefSeq" id="XP_012695330.1"/>
    </source>
</evidence>
<dbReference type="Gene3D" id="1.10.1900.10">
    <property type="entry name" value="c-terminal domain of poly(a) binding protein"/>
    <property type="match status" value="3"/>
</dbReference>
<dbReference type="OrthoDB" id="19742at2759"/>
<dbReference type="GO" id="GO:0090263">
    <property type="term" value="P:positive regulation of canonical Wnt signaling pathway"/>
    <property type="evidence" value="ECO:0007669"/>
    <property type="project" value="TreeGrafter"/>
</dbReference>
<dbReference type="InterPro" id="IPR036053">
    <property type="entry name" value="PABP-dom"/>
</dbReference>
<dbReference type="KEGG" id="char:122130623"/>
<sequence>MKAEEDLDELGDKLYSLIFSKHGEIAGKLTGMLLELPDTVIKQMLQDESVLNDGISRALQSLSPESQVVCEAEEASASSDSLGERLYDLIDLHNTGHTDKITGMLLEQKKEVTLQLLSDPELLEKKINIALKTLLEQGELEANMTESSDSEVESVGEKLFDLVKQIDPTHSADITGMLLEMDSESLNQILKDRSMLEVAVQRAQSALAAHTHTHSSE</sequence>
<feature type="domain" description="PABC" evidence="1">
    <location>
        <begin position="1"/>
        <end position="67"/>
    </location>
</feature>
<proteinExistence type="predicted"/>
<dbReference type="PROSITE" id="PS51309">
    <property type="entry name" value="PABC"/>
    <property type="match status" value="2"/>
</dbReference>
<dbReference type="GO" id="GO:0003723">
    <property type="term" value="F:RNA binding"/>
    <property type="evidence" value="ECO:0007669"/>
    <property type="project" value="InterPro"/>
</dbReference>
<dbReference type="RefSeq" id="XP_012695330.1">
    <property type="nucleotide sequence ID" value="XM_012839876.3"/>
</dbReference>
<protein>
    <submittedName>
        <fullName evidence="3">Uncharacterized protein LOC105911096</fullName>
    </submittedName>
    <submittedName>
        <fullName evidence="4">Uncharacterized protein LOC122130623</fullName>
    </submittedName>
</protein>